<sequence>MKFRQLSILTLIIVSAMFLAFASEEGAVLFTKENESCTKYLDSATTETDIAFEDAELLLKSEAPEVIVKSTQGELLNKENYGLIWQVSAETTNGRHVVAGVDASNGDLLFIYDGSKKVKGNMNISKEEALKVAEDYIQSRLTVDKLNEIELENVKYKEPAADNLPTEYKISYARIIRGVPSLSDGIQIRVNAETGEVTSYRIRWAMSEKNMTTFDTEPSIMDSEASKILKEYMANEPTIGIEKANTLDIISSDLVWKENNGTTTLAWWIQFKDSSFEENAYPGAAWIDAYSGEILTVVYSGD</sequence>
<gene>
    <name evidence="2" type="ORF">SAMN04488696_0390</name>
</gene>
<evidence type="ECO:0000259" key="1">
    <source>
        <dbReference type="Pfam" id="PF16244"/>
    </source>
</evidence>
<dbReference type="Pfam" id="PF16244">
    <property type="entry name" value="DUF4901"/>
    <property type="match status" value="1"/>
</dbReference>
<keyword evidence="3" id="KW-1185">Reference proteome</keyword>
<organism evidence="2 3">
    <name type="scientific">Methanolobus profundi</name>
    <dbReference type="NCBI Taxonomy" id="487685"/>
    <lineage>
        <taxon>Archaea</taxon>
        <taxon>Methanobacteriati</taxon>
        <taxon>Methanobacteriota</taxon>
        <taxon>Stenosarchaea group</taxon>
        <taxon>Methanomicrobia</taxon>
        <taxon>Methanosarcinales</taxon>
        <taxon>Methanosarcinaceae</taxon>
        <taxon>Methanolobus</taxon>
    </lineage>
</organism>
<dbReference type="STRING" id="487685.SAMN04488696_0390"/>
<proteinExistence type="predicted"/>
<accession>A0A1I4P0W6</accession>
<reference evidence="3" key="1">
    <citation type="submission" date="2016-10" db="EMBL/GenBank/DDBJ databases">
        <authorList>
            <person name="Varghese N."/>
            <person name="Submissions S."/>
        </authorList>
    </citation>
    <scope>NUCLEOTIDE SEQUENCE [LARGE SCALE GENOMIC DNA]</scope>
    <source>
        <strain evidence="3">Mob M</strain>
    </source>
</reference>
<protein>
    <recommendedName>
        <fullName evidence="1">YcdB/YcdC repeated domain-containing protein</fullName>
    </recommendedName>
</protein>
<evidence type="ECO:0000313" key="2">
    <source>
        <dbReference type="EMBL" id="SFM21412.1"/>
    </source>
</evidence>
<dbReference type="EMBL" id="FOUJ01000001">
    <property type="protein sequence ID" value="SFM21412.1"/>
    <property type="molecule type" value="Genomic_DNA"/>
</dbReference>
<name>A0A1I4P0W6_9EURY</name>
<evidence type="ECO:0000313" key="3">
    <source>
        <dbReference type="Proteomes" id="UP000198535"/>
    </source>
</evidence>
<feature type="domain" description="YcdB/YcdC repeated" evidence="1">
    <location>
        <begin position="77"/>
        <end position="204"/>
    </location>
</feature>
<dbReference type="InterPro" id="IPR032599">
    <property type="entry name" value="YcdB/YcdC_rep_domain"/>
</dbReference>
<dbReference type="RefSeq" id="WP_245747817.1">
    <property type="nucleotide sequence ID" value="NZ_FOUJ01000001.1"/>
</dbReference>
<dbReference type="AlphaFoldDB" id="A0A1I4P0W6"/>
<dbReference type="Proteomes" id="UP000198535">
    <property type="component" value="Unassembled WGS sequence"/>
</dbReference>